<evidence type="ECO:0000313" key="4">
    <source>
        <dbReference type="Proteomes" id="UP001521116"/>
    </source>
</evidence>
<comment type="similarity">
    <text evidence="1">Belongs to the UPF0696 family.</text>
</comment>
<dbReference type="Pfam" id="PF08939">
    <property type="entry name" value="Bles03"/>
    <property type="match status" value="1"/>
</dbReference>
<dbReference type="PANTHER" id="PTHR31977">
    <property type="entry name" value="UPF0696 PROTEIN C11ORF68"/>
    <property type="match status" value="1"/>
</dbReference>
<evidence type="ECO:0000313" key="3">
    <source>
        <dbReference type="EMBL" id="KAL1633308.1"/>
    </source>
</evidence>
<feature type="region of interest" description="Disordered" evidence="2">
    <location>
        <begin position="253"/>
        <end position="286"/>
    </location>
</feature>
<dbReference type="Proteomes" id="UP001521116">
    <property type="component" value="Unassembled WGS sequence"/>
</dbReference>
<comment type="caution">
    <text evidence="3">The sequence shown here is derived from an EMBL/GenBank/DDBJ whole genome shotgun (WGS) entry which is preliminary data.</text>
</comment>
<name>A0ABR3T160_9PEZI</name>
<sequence>MQPPPSRESSSTRTKVTKSGTSQWGQLLIDLCKGNDLWYQSTETVSEFLKRCPPHTTVMEESGIDWFWIDNPNKSAQSERDPDIQTFTDTGDDLLDDYRRKRAELEKQNPGMRKGVITGKLTKDREKLKQQIAELARETHVVCGKVVATIFYRFWKQVCFAVLENRLGHSAKVATKSLNKTEPCGVIVIYTRDCFDVGDVRRVLLALVDMGLVSNRDDARGIWYKMDAYTYLQLNSGNEFNIPASLYSSKTMLKDESRASKRKAEEMQPSPPKSKGKQRSIADMFR</sequence>
<dbReference type="EMBL" id="JAJVDC020000022">
    <property type="protein sequence ID" value="KAL1633308.1"/>
    <property type="molecule type" value="Genomic_DNA"/>
</dbReference>
<reference evidence="3 4" key="1">
    <citation type="submission" date="2024-02" db="EMBL/GenBank/DDBJ databases">
        <title>De novo assembly and annotation of 12 fungi associated with fruit tree decline syndrome in Ontario, Canada.</title>
        <authorList>
            <person name="Sulman M."/>
            <person name="Ellouze W."/>
            <person name="Ilyukhin E."/>
        </authorList>
    </citation>
    <scope>NUCLEOTIDE SEQUENCE [LARGE SCALE GENOMIC DNA]</scope>
    <source>
        <strain evidence="3 4">M1-105</strain>
    </source>
</reference>
<dbReference type="PANTHER" id="PTHR31977:SF1">
    <property type="entry name" value="UPF0696 PROTEIN C11ORF68"/>
    <property type="match status" value="1"/>
</dbReference>
<gene>
    <name evidence="3" type="ORF">SLS56_002941</name>
</gene>
<proteinExistence type="inferred from homology"/>
<protein>
    <recommendedName>
        <fullName evidence="5">DUF1917-domain-containing protein</fullName>
    </recommendedName>
</protein>
<feature type="compositionally biased region" description="Basic and acidic residues" evidence="2">
    <location>
        <begin position="253"/>
        <end position="266"/>
    </location>
</feature>
<organism evidence="3 4">
    <name type="scientific">Neofusicoccum ribis</name>
    <dbReference type="NCBI Taxonomy" id="45134"/>
    <lineage>
        <taxon>Eukaryota</taxon>
        <taxon>Fungi</taxon>
        <taxon>Dikarya</taxon>
        <taxon>Ascomycota</taxon>
        <taxon>Pezizomycotina</taxon>
        <taxon>Dothideomycetes</taxon>
        <taxon>Dothideomycetes incertae sedis</taxon>
        <taxon>Botryosphaeriales</taxon>
        <taxon>Botryosphaeriaceae</taxon>
        <taxon>Neofusicoccum</taxon>
    </lineage>
</organism>
<dbReference type="InterPro" id="IPR015034">
    <property type="entry name" value="Bles03"/>
</dbReference>
<evidence type="ECO:0000256" key="2">
    <source>
        <dbReference type="SAM" id="MobiDB-lite"/>
    </source>
</evidence>
<evidence type="ECO:0008006" key="5">
    <source>
        <dbReference type="Google" id="ProtNLM"/>
    </source>
</evidence>
<dbReference type="Gene3D" id="3.30.760.10">
    <property type="entry name" value="RNA Cap, Translation Initiation Factor Eif4e"/>
    <property type="match status" value="1"/>
</dbReference>
<evidence type="ECO:0000256" key="1">
    <source>
        <dbReference type="ARBA" id="ARBA00010568"/>
    </source>
</evidence>
<keyword evidence="4" id="KW-1185">Reference proteome</keyword>
<accession>A0ABR3T160</accession>
<dbReference type="InterPro" id="IPR023398">
    <property type="entry name" value="TIF_eIF4e-like"/>
</dbReference>
<dbReference type="SUPFAM" id="SSF55418">
    <property type="entry name" value="eIF4e-like"/>
    <property type="match status" value="1"/>
</dbReference>